<dbReference type="Proteomes" id="UP001595530">
    <property type="component" value="Unassembled WGS sequence"/>
</dbReference>
<sequence>MSDQVPATPPATPEPQTFSMDYVKELRAENKGYRLKAQELEGKLKTAEESVANAAKDTDTKVGEANKSASERILRAELKVKAKEAGLIDMDGLKLADLSKVSLKDDGSIDGADALFAGLKEAKPYLFGAANSSTPITPPPTTPPAQKLVKDMTPAEYAVAKAALLK</sequence>
<gene>
    <name evidence="2" type="ORF">ACFOFO_26340</name>
</gene>
<comment type="caution">
    <text evidence="2">The sequence shown here is derived from an EMBL/GenBank/DDBJ whole genome shotgun (WGS) entry which is preliminary data.</text>
</comment>
<feature type="region of interest" description="Disordered" evidence="1">
    <location>
        <begin position="48"/>
        <end position="67"/>
    </location>
</feature>
<reference evidence="3" key="1">
    <citation type="journal article" date="2019" name="Int. J. Syst. Evol. Microbiol.">
        <title>The Global Catalogue of Microorganisms (GCM) 10K type strain sequencing project: providing services to taxonomists for standard genome sequencing and annotation.</title>
        <authorList>
            <consortium name="The Broad Institute Genomics Platform"/>
            <consortium name="The Broad Institute Genome Sequencing Center for Infectious Disease"/>
            <person name="Wu L."/>
            <person name="Ma J."/>
        </authorList>
    </citation>
    <scope>NUCLEOTIDE SEQUENCE [LARGE SCALE GENOMIC DNA]</scope>
    <source>
        <strain evidence="3">KCTC 42986</strain>
    </source>
</reference>
<dbReference type="InterPro" id="IPR009636">
    <property type="entry name" value="SCAF"/>
</dbReference>
<organism evidence="2 3">
    <name type="scientific">Undibacterium arcticum</name>
    <dbReference type="NCBI Taxonomy" id="1762892"/>
    <lineage>
        <taxon>Bacteria</taxon>
        <taxon>Pseudomonadati</taxon>
        <taxon>Pseudomonadota</taxon>
        <taxon>Betaproteobacteria</taxon>
        <taxon>Burkholderiales</taxon>
        <taxon>Oxalobacteraceae</taxon>
        <taxon>Undibacterium</taxon>
    </lineage>
</organism>
<name>A0ABV7FBG6_9BURK</name>
<dbReference type="RefSeq" id="WP_390323058.1">
    <property type="nucleotide sequence ID" value="NZ_JBHRTP010000122.1"/>
</dbReference>
<keyword evidence="3" id="KW-1185">Reference proteome</keyword>
<dbReference type="Pfam" id="PF06810">
    <property type="entry name" value="Phage_scaffold"/>
    <property type="match status" value="1"/>
</dbReference>
<evidence type="ECO:0000313" key="2">
    <source>
        <dbReference type="EMBL" id="MFC3111418.1"/>
    </source>
</evidence>
<feature type="compositionally biased region" description="Basic and acidic residues" evidence="1">
    <location>
        <begin position="56"/>
        <end position="67"/>
    </location>
</feature>
<accession>A0ABV7FBG6</accession>
<proteinExistence type="predicted"/>
<evidence type="ECO:0000313" key="3">
    <source>
        <dbReference type="Proteomes" id="UP001595530"/>
    </source>
</evidence>
<dbReference type="EMBL" id="JBHRTP010000122">
    <property type="protein sequence ID" value="MFC3111418.1"/>
    <property type="molecule type" value="Genomic_DNA"/>
</dbReference>
<protein>
    <submittedName>
        <fullName evidence="2">Phage scaffolding protein</fullName>
    </submittedName>
</protein>
<evidence type="ECO:0000256" key="1">
    <source>
        <dbReference type="SAM" id="MobiDB-lite"/>
    </source>
</evidence>